<dbReference type="GO" id="GO:0005739">
    <property type="term" value="C:mitochondrion"/>
    <property type="evidence" value="ECO:0007669"/>
    <property type="project" value="EnsemblFungi"/>
</dbReference>
<dbReference type="PANTHER" id="PTHR12391">
    <property type="entry name" value="ARP2/3 COMPLEX 21 KD SUBUNIT"/>
    <property type="match status" value="1"/>
</dbReference>
<comment type="function">
    <text evidence="6">Functions as component of the Arp2/3 complex which is involved in regulation of actin polymerization and together with an activating nucleation-promoting factor (NPF) mediates the formation of branched actin networks.</text>
</comment>
<dbReference type="SUPFAM" id="SSF69060">
    <property type="entry name" value="Arp2/3 complex 21 kDa subunit ARPC3"/>
    <property type="match status" value="1"/>
</dbReference>
<comment type="similarity">
    <text evidence="2 6">Belongs to the ARPC3 family.</text>
</comment>
<evidence type="ECO:0000256" key="2">
    <source>
        <dbReference type="ARBA" id="ARBA00010856"/>
    </source>
</evidence>
<dbReference type="EMBL" id="MCFH01000004">
    <property type="protein sequence ID" value="ORX58531.1"/>
    <property type="molecule type" value="Genomic_DNA"/>
</dbReference>
<dbReference type="OrthoDB" id="200404at2759"/>
<dbReference type="GO" id="GO:0030833">
    <property type="term" value="P:regulation of actin filament polymerization"/>
    <property type="evidence" value="ECO:0007669"/>
    <property type="project" value="InterPro"/>
</dbReference>
<dbReference type="InterPro" id="IPR007204">
    <property type="entry name" value="ARPC3"/>
</dbReference>
<dbReference type="GO" id="GO:0006897">
    <property type="term" value="P:endocytosis"/>
    <property type="evidence" value="ECO:0007669"/>
    <property type="project" value="EnsemblFungi"/>
</dbReference>
<dbReference type="Pfam" id="PF04062">
    <property type="entry name" value="P21-Arc"/>
    <property type="match status" value="1"/>
</dbReference>
<reference evidence="7 8" key="1">
    <citation type="submission" date="2016-08" db="EMBL/GenBank/DDBJ databases">
        <title>Genomes of anaerobic fungi encode conserved fungal cellulosomes for biomass hydrolysis.</title>
        <authorList>
            <consortium name="DOE Joint Genome Institute"/>
            <person name="Haitjema C.H."/>
            <person name="Gilmore S.P."/>
            <person name="Henske J.K."/>
            <person name="Solomon K.V."/>
            <person name="De Groot R."/>
            <person name="Kuo A."/>
            <person name="Mondo S.J."/>
            <person name="Salamov A.A."/>
            <person name="Labutti K."/>
            <person name="Zhao Z."/>
            <person name="Chiniquy J."/>
            <person name="Barry K."/>
            <person name="Brewer H.M."/>
            <person name="Purvine S.O."/>
            <person name="Wright A.T."/>
            <person name="Boxma B."/>
            <person name="Van Alen T."/>
            <person name="Hackstein J.H."/>
            <person name="Baker S.E."/>
            <person name="Grigoriev I.V."/>
            <person name="O'Malley M.A."/>
        </authorList>
    </citation>
    <scope>NUCLEOTIDE SEQUENCE [LARGE SCALE GENOMIC DNA]</scope>
    <source>
        <strain evidence="8">finn</strain>
    </source>
</reference>
<dbReference type="STRING" id="1754191.A0A1Y1VKC2"/>
<dbReference type="GO" id="GO:0007163">
    <property type="term" value="P:establishment or maintenance of cell polarity"/>
    <property type="evidence" value="ECO:0007669"/>
    <property type="project" value="EnsemblFungi"/>
</dbReference>
<keyword evidence="8" id="KW-1185">Reference proteome</keyword>
<gene>
    <name evidence="7" type="ORF">BCR36DRAFT_318023</name>
</gene>
<dbReference type="GO" id="GO:0051015">
    <property type="term" value="F:actin filament binding"/>
    <property type="evidence" value="ECO:0007669"/>
    <property type="project" value="EnsemblFungi"/>
</dbReference>
<dbReference type="InterPro" id="IPR036753">
    <property type="entry name" value="ARPC3_sf"/>
</dbReference>
<comment type="caution">
    <text evidence="7">The sequence shown here is derived from an EMBL/GenBank/DDBJ whole genome shotgun (WGS) entry which is preliminary data.</text>
</comment>
<name>A0A1Y1VKC2_9FUNG</name>
<evidence type="ECO:0000256" key="5">
    <source>
        <dbReference type="ARBA" id="ARBA00023212"/>
    </source>
</evidence>
<dbReference type="PIRSF" id="PIRSF016315">
    <property type="entry name" value="ARP2/3_P21-Arc"/>
    <property type="match status" value="1"/>
</dbReference>
<comment type="subunit">
    <text evidence="6">Component of the Arp2/3 complex.</text>
</comment>
<evidence type="ECO:0000256" key="6">
    <source>
        <dbReference type="PIRNR" id="PIRNR016315"/>
    </source>
</evidence>
<keyword evidence="3 6" id="KW-0963">Cytoplasm</keyword>
<evidence type="ECO:0000313" key="7">
    <source>
        <dbReference type="EMBL" id="ORX58531.1"/>
    </source>
</evidence>
<dbReference type="GO" id="GO:0005885">
    <property type="term" value="C:Arp2/3 protein complex"/>
    <property type="evidence" value="ECO:0007669"/>
    <property type="project" value="UniProtKB-UniRule"/>
</dbReference>
<evidence type="ECO:0000313" key="8">
    <source>
        <dbReference type="Proteomes" id="UP000193719"/>
    </source>
</evidence>
<dbReference type="AlphaFoldDB" id="A0A1Y1VKC2"/>
<dbReference type="GO" id="GO:0051654">
    <property type="term" value="P:establishment of mitochondrion localization"/>
    <property type="evidence" value="ECO:0007669"/>
    <property type="project" value="EnsemblFungi"/>
</dbReference>
<dbReference type="Proteomes" id="UP000193719">
    <property type="component" value="Unassembled WGS sequence"/>
</dbReference>
<protein>
    <recommendedName>
        <fullName evidence="6">Actin-related protein 2/3 complex subunit 3</fullName>
    </recommendedName>
</protein>
<dbReference type="GO" id="GO:0034314">
    <property type="term" value="P:Arp2/3 complex-mediated actin nucleation"/>
    <property type="evidence" value="ECO:0007669"/>
    <property type="project" value="UniProtKB-UniRule"/>
</dbReference>
<reference evidence="7 8" key="2">
    <citation type="submission" date="2016-08" db="EMBL/GenBank/DDBJ databases">
        <title>Pervasive Adenine N6-methylation of Active Genes in Fungi.</title>
        <authorList>
            <consortium name="DOE Joint Genome Institute"/>
            <person name="Mondo S.J."/>
            <person name="Dannebaum R.O."/>
            <person name="Kuo R.C."/>
            <person name="Labutti K."/>
            <person name="Haridas S."/>
            <person name="Kuo A."/>
            <person name="Salamov A."/>
            <person name="Ahrendt S.R."/>
            <person name="Lipzen A."/>
            <person name="Sullivan W."/>
            <person name="Andreopoulos W.B."/>
            <person name="Clum A."/>
            <person name="Lindquist E."/>
            <person name="Daum C."/>
            <person name="Ramamoorthy G.K."/>
            <person name="Gryganskyi A."/>
            <person name="Culley D."/>
            <person name="Magnuson J.K."/>
            <person name="James T.Y."/>
            <person name="O'Malley M.A."/>
            <person name="Stajich J.E."/>
            <person name="Spatafora J.W."/>
            <person name="Visel A."/>
            <person name="Grigoriev I.V."/>
        </authorList>
    </citation>
    <scope>NUCLEOTIDE SEQUENCE [LARGE SCALE GENOMIC DNA]</scope>
    <source>
        <strain evidence="8">finn</strain>
    </source>
</reference>
<dbReference type="GO" id="GO:0030479">
    <property type="term" value="C:actin cortical patch"/>
    <property type="evidence" value="ECO:0007669"/>
    <property type="project" value="EnsemblFungi"/>
</dbReference>
<keyword evidence="5 6" id="KW-0206">Cytoskeleton</keyword>
<organism evidence="7 8">
    <name type="scientific">Piromyces finnis</name>
    <dbReference type="NCBI Taxonomy" id="1754191"/>
    <lineage>
        <taxon>Eukaryota</taxon>
        <taxon>Fungi</taxon>
        <taxon>Fungi incertae sedis</taxon>
        <taxon>Chytridiomycota</taxon>
        <taxon>Chytridiomycota incertae sedis</taxon>
        <taxon>Neocallimastigomycetes</taxon>
        <taxon>Neocallimastigales</taxon>
        <taxon>Neocallimastigaceae</taxon>
        <taxon>Piromyces</taxon>
    </lineage>
</organism>
<dbReference type="Gene3D" id="1.10.1760.10">
    <property type="entry name" value="Actin-related protein 2/3 complex subunit 3"/>
    <property type="match status" value="1"/>
</dbReference>
<evidence type="ECO:0000256" key="3">
    <source>
        <dbReference type="ARBA" id="ARBA00022490"/>
    </source>
</evidence>
<sequence length="180" mass="20578">MPAYHSSFNGDDLRCIGNMAILPLKTKYKGPAPIETNTEIEDIIDEALNVFRANCLFKNFEFKGTADRVLVYLIIFISECLAKISQKSPLPNKIEGYKILNSHALQNFSIPGDANFPLNAYFEAPVDRNQAELMKQYISQLRQEMAVRIIERIYIDADVPSKWWMSFSKKKFMGITKSLS</sequence>
<comment type="subcellular location">
    <subcellularLocation>
        <location evidence="1 6">Cytoplasm</location>
        <location evidence="1 6">Cytoskeleton</location>
    </subcellularLocation>
</comment>
<dbReference type="GO" id="GO:0044396">
    <property type="term" value="P:actin cortical patch organization"/>
    <property type="evidence" value="ECO:0007669"/>
    <property type="project" value="EnsemblFungi"/>
</dbReference>
<evidence type="ECO:0000256" key="4">
    <source>
        <dbReference type="ARBA" id="ARBA00023203"/>
    </source>
</evidence>
<evidence type="ECO:0000256" key="1">
    <source>
        <dbReference type="ARBA" id="ARBA00004245"/>
    </source>
</evidence>
<accession>A0A1Y1VKC2</accession>
<proteinExistence type="inferred from homology"/>
<keyword evidence="4 6" id="KW-0009">Actin-binding</keyword>